<feature type="active site" description="Proton acceptor" evidence="3">
    <location>
        <position position="211"/>
    </location>
</feature>
<comment type="caution">
    <text evidence="3">Lacks conserved residue(s) required for the propagation of feature annotation.</text>
</comment>
<feature type="active site" description="Proton donor" evidence="3">
    <location>
        <position position="74"/>
    </location>
</feature>
<evidence type="ECO:0000256" key="3">
    <source>
        <dbReference type="HAMAP-Rule" id="MF_00197"/>
    </source>
</evidence>
<gene>
    <name evidence="3 5" type="primary">dapF</name>
    <name evidence="5" type="ORF">GCM10023185_04730</name>
</gene>
<comment type="subcellular location">
    <subcellularLocation>
        <location evidence="3">Cytoplasm</location>
    </subcellularLocation>
</comment>
<protein>
    <recommendedName>
        <fullName evidence="3 4">Diaminopimelate epimerase</fullName>
        <shortName evidence="3">DAP epimerase</shortName>
        <ecNumber evidence="3 4">5.1.1.7</ecNumber>
    </recommendedName>
    <alternativeName>
        <fullName evidence="3">PLP-independent amino acid racemase</fullName>
    </alternativeName>
</protein>
<evidence type="ECO:0000256" key="4">
    <source>
        <dbReference type="NCBIfam" id="TIGR00652"/>
    </source>
</evidence>
<evidence type="ECO:0000313" key="5">
    <source>
        <dbReference type="EMBL" id="GAA4348634.1"/>
    </source>
</evidence>
<name>A0ABP8I062_9BACT</name>
<dbReference type="SUPFAM" id="SSF54506">
    <property type="entry name" value="Diaminopimelate epimerase-like"/>
    <property type="match status" value="2"/>
</dbReference>
<feature type="binding site" evidence="3">
    <location>
        <begin position="212"/>
        <end position="213"/>
    </location>
    <ligand>
        <name>substrate</name>
    </ligand>
</feature>
<keyword evidence="3" id="KW-0028">Amino-acid biosynthesis</keyword>
<dbReference type="InterPro" id="IPR001653">
    <property type="entry name" value="DAP_epimerase_DapF"/>
</dbReference>
<keyword evidence="2 3" id="KW-0413">Isomerase</keyword>
<feature type="site" description="Could be important to modulate the pK values of the two catalytic cysteine residues" evidence="3">
    <location>
        <position position="201"/>
    </location>
</feature>
<feature type="binding site" evidence="3">
    <location>
        <position position="65"/>
    </location>
    <ligand>
        <name>substrate</name>
    </ligand>
</feature>
<dbReference type="EC" id="5.1.1.7" evidence="3 4"/>
<keyword evidence="3" id="KW-0963">Cytoplasm</keyword>
<comment type="caution">
    <text evidence="5">The sequence shown here is derived from an EMBL/GenBank/DDBJ whole genome shotgun (WGS) entry which is preliminary data.</text>
</comment>
<feature type="binding site" evidence="3">
    <location>
        <begin position="75"/>
        <end position="76"/>
    </location>
    <ligand>
        <name>substrate</name>
    </ligand>
</feature>
<dbReference type="Proteomes" id="UP001501153">
    <property type="component" value="Unassembled WGS sequence"/>
</dbReference>
<feature type="binding site" evidence="3">
    <location>
        <begin position="201"/>
        <end position="202"/>
    </location>
    <ligand>
        <name>substrate</name>
    </ligand>
</feature>
<dbReference type="HAMAP" id="MF_00197">
    <property type="entry name" value="DAP_epimerase"/>
    <property type="match status" value="1"/>
</dbReference>
<evidence type="ECO:0000256" key="1">
    <source>
        <dbReference type="ARBA" id="ARBA00010219"/>
    </source>
</evidence>
<dbReference type="PANTHER" id="PTHR31689:SF0">
    <property type="entry name" value="DIAMINOPIMELATE EPIMERASE"/>
    <property type="match status" value="1"/>
</dbReference>
<feature type="binding site" evidence="3">
    <location>
        <position position="13"/>
    </location>
    <ligand>
        <name>substrate</name>
    </ligand>
</feature>
<keyword evidence="3" id="KW-0457">Lysine biosynthesis</keyword>
<sequence>MTLHFHKYQGTGNDFVMIDDRAEAFDATNQELIARLCHRRFGIGADGLILLRNRPGFDFEMVYFNADGRPSSMCGNGGRCTVAFARFLNIIGDKAQFLAVDGPHDARVEADGLVHLKMQDTAKARRAPVHAEQGDVFLHTGSPHHVHFLSPAEGQKLEEYDVYGAGHDIRFDQAYDPAGTNVNFVQVPADPGQPWAVRTYERGVEDETFSCGTGVTAVALAASARGAVSPVQLSTPGGQLQVSFQQRPDGGFEDVWLSGPAVRVFEGQLAV</sequence>
<evidence type="ECO:0000313" key="6">
    <source>
        <dbReference type="Proteomes" id="UP001501153"/>
    </source>
</evidence>
<dbReference type="EMBL" id="BAABGZ010000008">
    <property type="protein sequence ID" value="GAA4348634.1"/>
    <property type="molecule type" value="Genomic_DNA"/>
</dbReference>
<organism evidence="5 6">
    <name type="scientific">Hymenobacter saemangeumensis</name>
    <dbReference type="NCBI Taxonomy" id="1084522"/>
    <lineage>
        <taxon>Bacteria</taxon>
        <taxon>Pseudomonadati</taxon>
        <taxon>Bacteroidota</taxon>
        <taxon>Cytophagia</taxon>
        <taxon>Cytophagales</taxon>
        <taxon>Hymenobacteraceae</taxon>
        <taxon>Hymenobacter</taxon>
    </lineage>
</organism>
<proteinExistence type="inferred from homology"/>
<dbReference type="Gene3D" id="3.10.310.10">
    <property type="entry name" value="Diaminopimelate Epimerase, Chain A, domain 1"/>
    <property type="match status" value="2"/>
</dbReference>
<comment type="catalytic activity">
    <reaction evidence="3">
        <text>(2S,6S)-2,6-diaminopimelate = meso-2,6-diaminopimelate</text>
        <dbReference type="Rhea" id="RHEA:15393"/>
        <dbReference type="ChEBI" id="CHEBI:57609"/>
        <dbReference type="ChEBI" id="CHEBI:57791"/>
        <dbReference type="EC" id="5.1.1.7"/>
    </reaction>
</comment>
<comment type="subunit">
    <text evidence="3">Homodimer.</text>
</comment>
<comment type="pathway">
    <text evidence="3">Amino-acid biosynthesis; L-lysine biosynthesis via DAP pathway; DL-2,6-diaminopimelate from LL-2,6-diaminopimelate: step 1/1.</text>
</comment>
<evidence type="ECO:0000256" key="2">
    <source>
        <dbReference type="ARBA" id="ARBA00023235"/>
    </source>
</evidence>
<comment type="similarity">
    <text evidence="1 3">Belongs to the diaminopimelate epimerase family.</text>
</comment>
<dbReference type="Pfam" id="PF01678">
    <property type="entry name" value="DAP_epimerase"/>
    <property type="match status" value="2"/>
</dbReference>
<dbReference type="PANTHER" id="PTHR31689">
    <property type="entry name" value="DIAMINOPIMELATE EPIMERASE, CHLOROPLASTIC"/>
    <property type="match status" value="1"/>
</dbReference>
<comment type="function">
    <text evidence="3">Catalyzes the stereoinversion of LL-2,6-diaminopimelate (L,L-DAP) to meso-diaminopimelate (meso-DAP), a precursor of L-lysine and an essential component of the bacterial peptidoglycan.</text>
</comment>
<dbReference type="RefSeq" id="WP_345233447.1">
    <property type="nucleotide sequence ID" value="NZ_BAABGZ010000008.1"/>
</dbReference>
<feature type="binding site" evidence="3">
    <location>
        <position position="181"/>
    </location>
    <ligand>
        <name>substrate</name>
    </ligand>
</feature>
<reference evidence="6" key="1">
    <citation type="journal article" date="2019" name="Int. J. Syst. Evol. Microbiol.">
        <title>The Global Catalogue of Microorganisms (GCM) 10K type strain sequencing project: providing services to taxonomists for standard genome sequencing and annotation.</title>
        <authorList>
            <consortium name="The Broad Institute Genomics Platform"/>
            <consortium name="The Broad Institute Genome Sequencing Center for Infectious Disease"/>
            <person name="Wu L."/>
            <person name="Ma J."/>
        </authorList>
    </citation>
    <scope>NUCLEOTIDE SEQUENCE [LARGE SCALE GENOMIC DNA]</scope>
    <source>
        <strain evidence="6">JCM 17923</strain>
    </source>
</reference>
<keyword evidence="6" id="KW-1185">Reference proteome</keyword>
<accession>A0ABP8I062</accession>
<dbReference type="NCBIfam" id="TIGR00652">
    <property type="entry name" value="DapF"/>
    <property type="match status" value="1"/>
</dbReference>
<feature type="site" description="Could be important to modulate the pK values of the two catalytic cysteine residues" evidence="3">
    <location>
        <position position="144"/>
    </location>
</feature>